<feature type="domain" description="Carrier" evidence="5">
    <location>
        <begin position="1035"/>
        <end position="1109"/>
    </location>
</feature>
<feature type="domain" description="Carrier" evidence="5">
    <location>
        <begin position="2092"/>
        <end position="2167"/>
    </location>
</feature>
<dbReference type="InterPro" id="IPR020845">
    <property type="entry name" value="AMP-binding_CS"/>
</dbReference>
<dbReference type="Pfam" id="PF00668">
    <property type="entry name" value="Condensation"/>
    <property type="match status" value="3"/>
</dbReference>
<dbReference type="InterPro" id="IPR001242">
    <property type="entry name" value="Condensation_dom"/>
</dbReference>
<dbReference type="Gene3D" id="1.10.10.1830">
    <property type="entry name" value="Non-ribosomal peptide synthase, adenylation domain"/>
    <property type="match status" value="1"/>
</dbReference>
<protein>
    <recommendedName>
        <fullName evidence="5">Carrier domain-containing protein</fullName>
    </recommendedName>
</protein>
<evidence type="ECO:0000256" key="1">
    <source>
        <dbReference type="ARBA" id="ARBA00001957"/>
    </source>
</evidence>
<evidence type="ECO:0000256" key="4">
    <source>
        <dbReference type="SAM" id="MobiDB-lite"/>
    </source>
</evidence>
<dbReference type="Proteomes" id="UP000057910">
    <property type="component" value="Unassembled WGS sequence"/>
</dbReference>
<dbReference type="InterPro" id="IPR006162">
    <property type="entry name" value="Ppantetheine_attach_site"/>
</dbReference>
<dbReference type="InterPro" id="IPR000873">
    <property type="entry name" value="AMP-dep_synth/lig_dom"/>
</dbReference>
<dbReference type="Gene3D" id="2.30.38.10">
    <property type="entry name" value="Luciferase, Domain 3"/>
    <property type="match status" value="1"/>
</dbReference>
<dbReference type="SUPFAM" id="SSF56801">
    <property type="entry name" value="Acetyl-CoA synthetase-like"/>
    <property type="match status" value="2"/>
</dbReference>
<dbReference type="CDD" id="cd19531">
    <property type="entry name" value="LCL_NRPS-like"/>
    <property type="match status" value="1"/>
</dbReference>
<gene>
    <name evidence="6" type="ORF">WJ68_05665</name>
</gene>
<keyword evidence="3" id="KW-0597">Phosphoprotein</keyword>
<comment type="cofactor">
    <cofactor evidence="1">
        <name>pantetheine 4'-phosphate</name>
        <dbReference type="ChEBI" id="CHEBI:47942"/>
    </cofactor>
</comment>
<dbReference type="PANTHER" id="PTHR45527:SF1">
    <property type="entry name" value="FATTY ACID SYNTHASE"/>
    <property type="match status" value="1"/>
</dbReference>
<feature type="region of interest" description="Disordered" evidence="4">
    <location>
        <begin position="1327"/>
        <end position="1346"/>
    </location>
</feature>
<dbReference type="FunFam" id="3.40.50.12780:FF:000012">
    <property type="entry name" value="Non-ribosomal peptide synthetase"/>
    <property type="match status" value="1"/>
</dbReference>
<dbReference type="Pfam" id="PF18563">
    <property type="entry name" value="TubC_N"/>
    <property type="match status" value="1"/>
</dbReference>
<organism evidence="6 7">
    <name type="scientific">Burkholderia ubonensis</name>
    <dbReference type="NCBI Taxonomy" id="101571"/>
    <lineage>
        <taxon>Bacteria</taxon>
        <taxon>Pseudomonadati</taxon>
        <taxon>Pseudomonadota</taxon>
        <taxon>Betaproteobacteria</taxon>
        <taxon>Burkholderiales</taxon>
        <taxon>Burkholderiaceae</taxon>
        <taxon>Burkholderia</taxon>
        <taxon>Burkholderia cepacia complex</taxon>
    </lineage>
</organism>
<dbReference type="PROSITE" id="PS00012">
    <property type="entry name" value="PHOSPHOPANTETHEINE"/>
    <property type="match status" value="1"/>
</dbReference>
<evidence type="ECO:0000259" key="5">
    <source>
        <dbReference type="PROSITE" id="PS50075"/>
    </source>
</evidence>
<name>A0ABD4E7P4_9BURK</name>
<dbReference type="InterPro" id="IPR036736">
    <property type="entry name" value="ACP-like_sf"/>
</dbReference>
<dbReference type="Gene3D" id="1.10.1200.10">
    <property type="entry name" value="ACP-like"/>
    <property type="match status" value="2"/>
</dbReference>
<keyword evidence="2" id="KW-0596">Phosphopantetheine</keyword>
<comment type="caution">
    <text evidence="6">The sequence shown here is derived from an EMBL/GenBank/DDBJ whole genome shotgun (WGS) entry which is preliminary data.</text>
</comment>
<dbReference type="Gene3D" id="3.30.559.10">
    <property type="entry name" value="Chloramphenicol acetyltransferase-like domain"/>
    <property type="match status" value="3"/>
</dbReference>
<dbReference type="NCBIfam" id="TIGR01733">
    <property type="entry name" value="AA-adenyl-dom"/>
    <property type="match status" value="2"/>
</dbReference>
<dbReference type="Pfam" id="PF13193">
    <property type="entry name" value="AMP-binding_C"/>
    <property type="match status" value="2"/>
</dbReference>
<dbReference type="InterPro" id="IPR020806">
    <property type="entry name" value="PKS_PP-bd"/>
</dbReference>
<dbReference type="CDD" id="cd12117">
    <property type="entry name" value="A_NRPS_Srf_like"/>
    <property type="match status" value="1"/>
</dbReference>
<dbReference type="InterPro" id="IPR044894">
    <property type="entry name" value="TubC_N_sf"/>
</dbReference>
<dbReference type="InterPro" id="IPR045851">
    <property type="entry name" value="AMP-bd_C_sf"/>
</dbReference>
<evidence type="ECO:0000256" key="2">
    <source>
        <dbReference type="ARBA" id="ARBA00022450"/>
    </source>
</evidence>
<evidence type="ECO:0000313" key="7">
    <source>
        <dbReference type="Proteomes" id="UP000057910"/>
    </source>
</evidence>
<dbReference type="SUPFAM" id="SSF52777">
    <property type="entry name" value="CoA-dependent acyltransferases"/>
    <property type="match status" value="6"/>
</dbReference>
<dbReference type="EMBL" id="LPAD01000034">
    <property type="protein sequence ID" value="KVN88988.1"/>
    <property type="molecule type" value="Genomic_DNA"/>
</dbReference>
<dbReference type="Gene3D" id="3.30.300.30">
    <property type="match status" value="2"/>
</dbReference>
<dbReference type="InterPro" id="IPR009081">
    <property type="entry name" value="PP-bd_ACP"/>
</dbReference>
<dbReference type="InterPro" id="IPR042099">
    <property type="entry name" value="ANL_N_sf"/>
</dbReference>
<evidence type="ECO:0000313" key="6">
    <source>
        <dbReference type="EMBL" id="KVN88988.1"/>
    </source>
</evidence>
<reference evidence="6 7" key="1">
    <citation type="submission" date="2015-11" db="EMBL/GenBank/DDBJ databases">
        <title>Expanding the genomic diversity of Burkholderia species for the development of highly accurate diagnostics.</title>
        <authorList>
            <person name="Sahl J."/>
            <person name="Keim P."/>
            <person name="Wagner D."/>
        </authorList>
    </citation>
    <scope>NUCLEOTIDE SEQUENCE [LARGE SCALE GENOMIC DNA]</scope>
    <source>
        <strain evidence="6 7">MSMB1585WGS</strain>
    </source>
</reference>
<dbReference type="InterPro" id="IPR010071">
    <property type="entry name" value="AA_adenyl_dom"/>
</dbReference>
<dbReference type="PROSITE" id="PS50075">
    <property type="entry name" value="CARRIER"/>
    <property type="match status" value="2"/>
</dbReference>
<evidence type="ECO:0000256" key="3">
    <source>
        <dbReference type="ARBA" id="ARBA00022553"/>
    </source>
</evidence>
<dbReference type="InterPro" id="IPR041464">
    <property type="entry name" value="TubC_N"/>
</dbReference>
<dbReference type="PROSITE" id="PS00455">
    <property type="entry name" value="AMP_BINDING"/>
    <property type="match status" value="2"/>
</dbReference>
<dbReference type="Gene3D" id="3.40.50.12780">
    <property type="entry name" value="N-terminal domain of ligase-like"/>
    <property type="match status" value="1"/>
</dbReference>
<dbReference type="Gene3D" id="3.40.50.980">
    <property type="match status" value="2"/>
</dbReference>
<sequence length="2633" mass="285052">MTPIHDFLDDLERNGIAIWAERGQLRYKGPASALTAAVIERMRDARNELLDLLQNRRDVALGSARRRFWILNRMHPGSDAHVMPAAIRLTGTVKNTEIQAALTKIVHRHEALRTVFPEVDGEPRARIVPAAPIELPVHVLSGIPEEARDNDLEQRLHAWVRQPFDILNGPIYRFALLQYAPGDCVLLLSFHHIAVDGGSLSVLAADFFGFLSQTADDSPAPGYAAVIRRRDAELTPERVESLLAYWRQRLAGVPPLTLPADQPRPSHRSFAGNACHIVFGPARTAALRRLAMERETTLFSLLLAILAVMLHRYSGQDEFAIGSPIAERSTTDELVTVGPLLNTLAFRVRLSGGRSFSRFLEDVHAWVMNDLDHRALPFEKLVERLAPDRDPAANPFYNVSLNVQTAAPSVGNHGRLRSRMLELPTHAARNDLHLDLVDGVDGLQGKLEFATDVFDPRTVSAMVRHLLALSDSVLAQPSSTLRDLSLAPASEVMETIARLNPVPPVDFPPAPSVEAAIAAHAGNRPDAIAIVTANGSQSLTYRMLVERASRLAEHLRAPDAGEERLVALILERDADTIVAMLAVLMAGYAYVPLAPDLPRHRLGEILTDSRACCVVTKRAHADRLDGLPVARCVLIDEDVRAVASPPPRSPASTAPTAATAADALAYVIYTSGSTGRPKGVGVSRRSLIRLLHAGHALFRFSASDVWTMFHTPSFDFSVWEIWGALYFGGQVIVTTHDIARNPDDFARLVRRSGVTVLNQTPTAFSGFRDVVLASGPAALPSLRLVIFGGEALATHVVRPWIERHGDERPAFVNMYGLTEATVHVTWHRITCADTARASCPIGLPLPDLRVYLLDDALRPTPVGVPGEICVSGPGLARGYLGEPALTAEKYLPDPLAPQPGARMYRSGDTARLRHDGQLEFLGRRDGQVKVRGYRIELNEIRAALASHPDVSDAAVLVRPNAEDLPRLVACVVAATARQPDSQALRAHLADRVPGYMIPASFHVMPSLPLTSNGKLDQRALPLLASESPPGGLRSPPRSVEEETLVAIFARLLDAPGIGADDSFFAAGGDSILAIRATALAAQRGLQFSVEDLFRHQSATALAAAISRTGETRRPAEPSRQPFDMLTPAQRRAMPEDAVDAYPLTGLQLAMLYAAERDRESRPYHDVFALELRCAPCVDPLQAAVDRAVARHPVLRTSLHLSMPGEPLQIVHRTARLSVEVLPHAAPGGVPMTLEARVSDMLRQPFALERAPLARLLVSPMPDGSAHLVFAFHHAILDGWSAASLLTEIFDPASGAAPAALFRDLVARERQALDDTVTRDFWAERLQADDSGPLPAGEESAAGETERVREAVVPSFESIDVDVPAELHDALAGRAARLGVPVRTLLLAAHLRVLAALTGQRQVATGIAVNGRPDSGDGDTVLGLFVNVIPLHLVLSGTWGDLVHSIQRAEADLMPYRYVPATALRQMQHGKPPFSAVFNFANFHVYERLRARIPDIVNVRVHEQTDLPLAANFGIRARDGRLTMRLVRSRGTLTAPCFRRLPFHYLQALTAAAGPADEPLSAAVLPSPAELACVTGSWATGRPVPPTASIPAAFARQVRRTPDAIAVSMAAGTNELSYAELDRQSHAVATYLRNAHDGRPAIVAFLLPRTPRMIVAMLGILKSGAAYLPLDGAYPDERLSRMLAIAEVTTILTDPSSEIRIRSLAPAGAIVITVPPTTLPNNAGCALPDVSPEAVAYVNFTSGSTGAPKAIAIPHAGVTRMAAHTDLCSTGPGTVSLFLSSPSFDATTLEVWGALLTGGRLLLCRDSGDLFADLREATEHGCNRLFLTAALFRELVDAEPGLLIGLRHLMTGGEVVSPTHLRLVRARYPDLRLTVLYGPTENTVVSTFHTVTGASPASDIAIIGRPVDGSTAFVLDPFGQPSPIGAIGELHVGGPGLARGYLGKAALTAEKFRDHHQIGTGQRLYQTGDLARWREDGTLVFVGRADRQVKLRGFRIEPAEIETALRAEAGIREAVVMPRTSADGHTRLAAYVVAAGSDPLIPRIVIARLANRLPAFMVPNSLTVLDCLPRSPNGKIDRAALPEPVFTAPVPADIRTDTERRMAALWGDVLGVPVSGGEANFFQLGGHSLYALRLIARVRAQWTTDLPLAALFEHPSLAGFAAALDCHRQQSSGNRAALSALLPSGGEAAAENVQRNPSPVQEHYLALRRRSGYANAYSEFLVRRPGPGFAEAVRHAAMRLVDRHPILCETVTGEPHAGLTEDAKRRCVTVTDLRTADATHALTVVASAKAALRIAAPALERWPLFDLHLHLLPDGDVSLQFRLDALIADGATRVMLLRELLALIADPDSPATDRALRFSDWQAALPGLKQSEDWRRARDAWHLALTDLPLPFGHDFIRDVSRPAAPGVRKRTLLPPSSWVRLRAVLGHEAVTPSTFLTAAFLSGLSEHAGRQPYLAWQATSYRPPIHPHIDRTLGNFTTVLPLAVHRPDVTLPASITDIEAMQRRLLDHRLYSGFDAIAQLAATHGLGREKWLSAMVNCLIDYSPRPDHHDIAIGDRTIRIDVVEEILHLANLLVAATFQEAMDSSLVCQLTTADDVLPDGFADRLLDSVARVCQQKAADAGLHVRQGGDQPCP</sequence>
<dbReference type="InterPro" id="IPR025110">
    <property type="entry name" value="AMP-bd_C"/>
</dbReference>
<dbReference type="Pfam" id="PF00501">
    <property type="entry name" value="AMP-binding"/>
    <property type="match status" value="2"/>
</dbReference>
<dbReference type="Pfam" id="PF00550">
    <property type="entry name" value="PP-binding"/>
    <property type="match status" value="2"/>
</dbReference>
<dbReference type="FunFam" id="3.40.50.980:FF:000001">
    <property type="entry name" value="Non-ribosomal peptide synthetase"/>
    <property type="match status" value="1"/>
</dbReference>
<dbReference type="SMART" id="SM00823">
    <property type="entry name" value="PKS_PP"/>
    <property type="match status" value="2"/>
</dbReference>
<dbReference type="InterPro" id="IPR023213">
    <property type="entry name" value="CAT-like_dom_sf"/>
</dbReference>
<accession>A0ABD4E7P4</accession>
<dbReference type="PANTHER" id="PTHR45527">
    <property type="entry name" value="NONRIBOSOMAL PEPTIDE SYNTHETASE"/>
    <property type="match status" value="1"/>
</dbReference>
<proteinExistence type="predicted"/>
<dbReference type="SUPFAM" id="SSF47336">
    <property type="entry name" value="ACP-like"/>
    <property type="match status" value="2"/>
</dbReference>
<dbReference type="RefSeq" id="WP_060038861.1">
    <property type="nucleotide sequence ID" value="NZ_LPAD01000034.1"/>
</dbReference>
<dbReference type="Gene3D" id="3.30.559.30">
    <property type="entry name" value="Nonribosomal peptide synthetase, condensation domain"/>
    <property type="match status" value="3"/>
</dbReference>